<sequence>MEARGASFESYQEIPSTLSNRFDSNISWREINIKSVNTIITNFKKPIVILSAVLIKYATQTKVNQTIFAVNQREIRNIKPTCPAGGYPYRQSDDLQLLTRNRKIELTVLELTEVSFDFNLINSNLRIKFEGSHIASVPHIYESNEHVFILIATSTGIFRFQFIHPNTQHKDVGSLSLRADVQSIFSNATLSSCLGSPNYHMFSISGPDVSDCVCCCAFHSSNDSSVFAFSHQTGSISCFNLPHPSSFSSTVLTREIKQGVMSRFLGGLVTSVMRSSASVNQGCASMCMYEDELGGMFICGVTFDYKIKLWSISSSELLLTEDPMNDDFIDSLKNNTVLGSKNLVMKYIHDTSAGYAVFMAVYLHKPGGSQFQVYRINNSPSKSSMELVGQVEANQANVIDYIFDIDVLYVLLESPQEGSYVQYHYLDCSYADQVGDKNGMYTSWFSVRMHKGVPKTSYKHATSVHGEKLRSASRMQLKQEVSDAIEDKLHQTACEMQYDMEEFEFLELHHQQWSKFYASCVYFYKQSLKYLGIVKDSKTGLLLLIKTSDLSVLRTCDVVDRYLLGVGADFESFGLDVPHYLKTFPNFQFNGQSCHNLNLLREYLAVVSQTMSSTSSDSNENEFCKDGDIASTFVISKYCVKEIAEEHIKRNFEFLDGSLSQLNKHSMNAMVESLRMLVDMIDLRSAVEDDQASADVDDPAFQAMERQAVRLFFSKEGMRSLCTSIEQLMTNRYKLACNVLSLIYFLKKKVQGRLVTELNKTVERLVTVMNIFRSIIWSINTPVFHVKTKCLDSTKKVTSLMKLICEQQSMGAPLTEVPTLTLMELFVATEGRGVLASELTRHLMRNRSNKSTPHMFCWPNLSGLKFVLSLLYHGQHVHLQTYIHNMVDYFEECEGSFNLILGLSSLVTGEPEKALYYLQTAGEYLDKEKLLMELVEKSDLQSIKTYFYLLVMELFEEFNLPSCSIDAAHHILPFVSSDDPKLVTLWIKVFKNSMDLELYDEAFTAILMNQDKSSRRDCLRQYFMKLYEEKEYSLIGSKANQCHDLFINHELIDLLEQQARMTDFTKQSFYELLHAIHYRKKNYQAAATVLYELGMKWGYEVGGMEGLTKMIHWIRTCISCLHLLQPLDAFVLLPAELKESNFYRDILHHLNSKKINSATEKVPTGSKVVLLDLNEIERENFLSICLLCIYNLPSTDKKILWKSVRLSPDETLGLLCNAGIYDKAFILADHFNLSCSEVFESLTMRFSTFYCFVSIMRTLQVALCGQCIRLSNQLFQPSTSSLASSGQNAEWLDHNYYTNDVDKQYCSEADRAWRYLKFSLENYESTETKEFPLPLKTLSTSSTTYHRAITKKLLSFNFALPAWLVASYKHLDAPELMHVLWEHGEIPELTDLIVDYMQAVAGRGSEAFNITASEPELKWEDLYHRRTFLPYTLIHEVVSNLEMLSSTHPAFKKMLDRVTKAMNGYLKFYESHANIYHLAHHER</sequence>
<dbReference type="InterPro" id="IPR056536">
    <property type="entry name" value="TPR_NUP160_C"/>
</dbReference>
<reference evidence="8" key="3">
    <citation type="submission" date="2015-06" db="UniProtKB">
        <authorList>
            <consortium name="EnsemblMetazoa"/>
        </authorList>
    </citation>
    <scope>IDENTIFICATION</scope>
</reference>
<reference evidence="9" key="1">
    <citation type="submission" date="2012-12" db="EMBL/GenBank/DDBJ databases">
        <authorList>
            <person name="Hellsten U."/>
            <person name="Grimwood J."/>
            <person name="Chapman J.A."/>
            <person name="Shapiro H."/>
            <person name="Aerts A."/>
            <person name="Otillar R.P."/>
            <person name="Terry A.Y."/>
            <person name="Boore J.L."/>
            <person name="Simakov O."/>
            <person name="Marletaz F."/>
            <person name="Cho S.-J."/>
            <person name="Edsinger-Gonzales E."/>
            <person name="Havlak P."/>
            <person name="Kuo D.-H."/>
            <person name="Larsson T."/>
            <person name="Lv J."/>
            <person name="Arendt D."/>
            <person name="Savage R."/>
            <person name="Osoegawa K."/>
            <person name="de Jong P."/>
            <person name="Lindberg D.R."/>
            <person name="Seaver E.C."/>
            <person name="Weisblat D.A."/>
            <person name="Putnam N.H."/>
            <person name="Grigoriev I.V."/>
            <person name="Rokhsar D.S."/>
        </authorList>
    </citation>
    <scope>NUCLEOTIDE SEQUENCE</scope>
</reference>
<dbReference type="EnsemblMetazoa" id="HelroT191439">
    <property type="protein sequence ID" value="HelroP191439"/>
    <property type="gene ID" value="HelroG191439"/>
</dbReference>
<comment type="subcellular location">
    <subcellularLocation>
        <location evidence="1">Nucleus</location>
    </subcellularLocation>
</comment>
<evidence type="ECO:0000313" key="7">
    <source>
        <dbReference type="EMBL" id="ESO05299.1"/>
    </source>
</evidence>
<name>T1FSZ6_HELRO</name>
<dbReference type="Proteomes" id="UP000015101">
    <property type="component" value="Unassembled WGS sequence"/>
</dbReference>
<keyword evidence="3" id="KW-0539">Nucleus</keyword>
<evidence type="ECO:0000313" key="8">
    <source>
        <dbReference type="EnsemblMetazoa" id="HelroP191439"/>
    </source>
</evidence>
<dbReference type="PANTHER" id="PTHR21286:SF0">
    <property type="entry name" value="NUCLEAR PORE COMPLEX PROTEIN NUP160"/>
    <property type="match status" value="1"/>
</dbReference>
<dbReference type="InterPro" id="IPR021717">
    <property type="entry name" value="Nucleoporin_Nup160"/>
</dbReference>
<evidence type="ECO:0000259" key="4">
    <source>
        <dbReference type="Pfam" id="PF11715"/>
    </source>
</evidence>
<dbReference type="Pfam" id="PF23347">
    <property type="entry name" value="TPR_Nup160_C"/>
    <property type="match status" value="1"/>
</dbReference>
<dbReference type="STRING" id="6412.T1FSZ6"/>
<protein>
    <submittedName>
        <fullName evidence="7 8">Uncharacterized protein</fullName>
    </submittedName>
</protein>
<dbReference type="InterPro" id="IPR036322">
    <property type="entry name" value="WD40_repeat_dom_sf"/>
</dbReference>
<dbReference type="SUPFAM" id="SSF50978">
    <property type="entry name" value="WD40 repeat-like"/>
    <property type="match status" value="1"/>
</dbReference>
<feature type="domain" description="Nucleoporin Nup120/160 beta-propeller" evidence="4">
    <location>
        <begin position="468"/>
        <end position="559"/>
    </location>
</feature>
<evidence type="ECO:0000259" key="6">
    <source>
        <dbReference type="Pfam" id="PF23354"/>
    </source>
</evidence>
<feature type="domain" description="NUP160 middle TPR" evidence="6">
    <location>
        <begin position="858"/>
        <end position="1123"/>
    </location>
</feature>
<dbReference type="Pfam" id="PF11715">
    <property type="entry name" value="Beta-prop_Nup120_160"/>
    <property type="match status" value="2"/>
</dbReference>
<dbReference type="RefSeq" id="XP_009016614.1">
    <property type="nucleotide sequence ID" value="XM_009018366.1"/>
</dbReference>
<dbReference type="CTD" id="20211943"/>
<dbReference type="GO" id="GO:0017056">
    <property type="term" value="F:structural constituent of nuclear pore"/>
    <property type="evidence" value="ECO:0000318"/>
    <property type="project" value="GO_Central"/>
</dbReference>
<keyword evidence="2" id="KW-0813">Transport</keyword>
<dbReference type="InParanoid" id="T1FSZ6"/>
<dbReference type="GO" id="GO:0005643">
    <property type="term" value="C:nuclear pore"/>
    <property type="evidence" value="ECO:0000318"/>
    <property type="project" value="GO_Central"/>
</dbReference>
<dbReference type="eggNOG" id="KOG4521">
    <property type="taxonomic scope" value="Eukaryota"/>
</dbReference>
<dbReference type="InterPro" id="IPR059141">
    <property type="entry name" value="Beta-prop_Nup120_160"/>
</dbReference>
<dbReference type="Pfam" id="PF23354">
    <property type="entry name" value="TPR_NUP160_120_M"/>
    <property type="match status" value="1"/>
</dbReference>
<accession>T1FSZ6</accession>
<evidence type="ECO:0000256" key="3">
    <source>
        <dbReference type="ARBA" id="ARBA00023242"/>
    </source>
</evidence>
<evidence type="ECO:0000313" key="9">
    <source>
        <dbReference type="Proteomes" id="UP000015101"/>
    </source>
</evidence>
<dbReference type="FunCoup" id="T1FSZ6">
    <property type="interactions" value="1317"/>
</dbReference>
<dbReference type="HOGENOM" id="CLU_005083_0_0_1"/>
<evidence type="ECO:0000256" key="1">
    <source>
        <dbReference type="ARBA" id="ARBA00004123"/>
    </source>
</evidence>
<organism evidence="8 9">
    <name type="scientific">Helobdella robusta</name>
    <name type="common">Californian leech</name>
    <dbReference type="NCBI Taxonomy" id="6412"/>
    <lineage>
        <taxon>Eukaryota</taxon>
        <taxon>Metazoa</taxon>
        <taxon>Spiralia</taxon>
        <taxon>Lophotrochozoa</taxon>
        <taxon>Annelida</taxon>
        <taxon>Clitellata</taxon>
        <taxon>Hirudinea</taxon>
        <taxon>Rhynchobdellida</taxon>
        <taxon>Glossiphoniidae</taxon>
        <taxon>Helobdella</taxon>
    </lineage>
</organism>
<evidence type="ECO:0000259" key="5">
    <source>
        <dbReference type="Pfam" id="PF23347"/>
    </source>
</evidence>
<evidence type="ECO:0000256" key="2">
    <source>
        <dbReference type="ARBA" id="ARBA00022448"/>
    </source>
</evidence>
<dbReference type="OMA" id="LEPWCEW"/>
<dbReference type="EMBL" id="AMQM01003911">
    <property type="status" value="NOT_ANNOTATED_CDS"/>
    <property type="molecule type" value="Genomic_DNA"/>
</dbReference>
<reference evidence="7 9" key="2">
    <citation type="journal article" date="2013" name="Nature">
        <title>Insights into bilaterian evolution from three spiralian genomes.</title>
        <authorList>
            <person name="Simakov O."/>
            <person name="Marletaz F."/>
            <person name="Cho S.J."/>
            <person name="Edsinger-Gonzales E."/>
            <person name="Havlak P."/>
            <person name="Hellsten U."/>
            <person name="Kuo D.H."/>
            <person name="Larsson T."/>
            <person name="Lv J."/>
            <person name="Arendt D."/>
            <person name="Savage R."/>
            <person name="Osoegawa K."/>
            <person name="de Jong P."/>
            <person name="Grimwood J."/>
            <person name="Chapman J.A."/>
            <person name="Shapiro H."/>
            <person name="Aerts A."/>
            <person name="Otillar R.P."/>
            <person name="Terry A.Y."/>
            <person name="Boore J.L."/>
            <person name="Grigoriev I.V."/>
            <person name="Lindberg D.R."/>
            <person name="Seaver E.C."/>
            <person name="Weisblat D.A."/>
            <person name="Putnam N.H."/>
            <person name="Rokhsar D.S."/>
        </authorList>
    </citation>
    <scope>NUCLEOTIDE SEQUENCE</scope>
</reference>
<feature type="domain" description="NUP160 C-terminal TPR" evidence="5">
    <location>
        <begin position="1262"/>
        <end position="1467"/>
    </location>
</feature>
<dbReference type="KEGG" id="hro:HELRODRAFT_191439"/>
<dbReference type="OrthoDB" id="67716at2759"/>
<dbReference type="GeneID" id="20211943"/>
<keyword evidence="9" id="KW-1185">Reference proteome</keyword>
<feature type="domain" description="Nucleoporin Nup120/160 beta-propeller" evidence="4">
    <location>
        <begin position="107"/>
        <end position="451"/>
    </location>
</feature>
<proteinExistence type="predicted"/>
<dbReference type="PANTHER" id="PTHR21286">
    <property type="entry name" value="NUCLEAR PORE COMPLEX PROTEIN NUP160"/>
    <property type="match status" value="1"/>
</dbReference>
<dbReference type="EMBL" id="KB096365">
    <property type="protein sequence ID" value="ESO05299.1"/>
    <property type="molecule type" value="Genomic_DNA"/>
</dbReference>
<dbReference type="InterPro" id="IPR056535">
    <property type="entry name" value="TPR_NUP160_M"/>
</dbReference>
<gene>
    <name evidence="8" type="primary">20211943</name>
    <name evidence="7" type="ORF">HELRODRAFT_191439</name>
</gene>